<dbReference type="RefSeq" id="WP_170192852.1">
    <property type="nucleotide sequence ID" value="NZ_JABBNB010000003.1"/>
</dbReference>
<dbReference type="CDD" id="cd00719">
    <property type="entry name" value="GIY-YIG_SF"/>
    <property type="match status" value="1"/>
</dbReference>
<dbReference type="Proteomes" id="UP000550729">
    <property type="component" value="Unassembled WGS sequence"/>
</dbReference>
<dbReference type="AlphaFoldDB" id="A0A848KNT8"/>
<keyword evidence="2" id="KW-1185">Reference proteome</keyword>
<comment type="caution">
    <text evidence="1">The sequence shown here is derived from an EMBL/GenBank/DDBJ whole genome shotgun (WGS) entry which is preliminary data.</text>
</comment>
<accession>A0A848KNT8</accession>
<sequence length="349" mass="39059">MSDTELGRWALSKGYRPRAPFTDVELAKIRGLRGYYLVGVDDGSCYIGISTNDVSARLRSHRREKFGGHAVSFWVMESDVTDLRPGEKKLVESAEASGLLVHNIEWASQITGPSSLDVVVNVKTQKQWRAAPKIVNHKHRNSALPDFSPSKLVAYQAKFDALMARPDADRLVAVLAQYLNETICCPRETESTFWTVSCTPIQGSGRIFCVSAAMMELFTVREHADGTIGAFFSVRPKFVARTRTKRVMKYAKLRVSAWDHGYKDGAGEQAQIHVKGLDRLERILLNSDVLNGAAQFNLDIMRRRKSGYRASHCRQLAEAALDRRRLPLRVGHLTVPASSTTSKPWPTRT</sequence>
<proteinExistence type="predicted"/>
<dbReference type="EMBL" id="JABBNB010000003">
    <property type="protein sequence ID" value="NMO00346.1"/>
    <property type="molecule type" value="Genomic_DNA"/>
</dbReference>
<evidence type="ECO:0000313" key="2">
    <source>
        <dbReference type="Proteomes" id="UP000550729"/>
    </source>
</evidence>
<name>A0A848KNT8_9ACTN</name>
<organism evidence="1 2">
    <name type="scientific">Gordonia asplenii</name>
    <dbReference type="NCBI Taxonomy" id="2725283"/>
    <lineage>
        <taxon>Bacteria</taxon>
        <taxon>Bacillati</taxon>
        <taxon>Actinomycetota</taxon>
        <taxon>Actinomycetes</taxon>
        <taxon>Mycobacteriales</taxon>
        <taxon>Gordoniaceae</taxon>
        <taxon>Gordonia</taxon>
    </lineage>
</organism>
<evidence type="ECO:0000313" key="1">
    <source>
        <dbReference type="EMBL" id="NMO00346.1"/>
    </source>
</evidence>
<gene>
    <name evidence="1" type="ORF">HH308_03855</name>
</gene>
<protein>
    <submittedName>
        <fullName evidence="1">GIY-YIG nuclease family protein</fullName>
    </submittedName>
</protein>
<reference evidence="1 2" key="1">
    <citation type="submission" date="2020-04" db="EMBL/GenBank/DDBJ databases">
        <title>Gordonia sp. nov. TBRC 11910.</title>
        <authorList>
            <person name="Suriyachadkun C."/>
        </authorList>
    </citation>
    <scope>NUCLEOTIDE SEQUENCE [LARGE SCALE GENOMIC DNA]</scope>
    <source>
        <strain evidence="1 2">TBRC 11910</strain>
    </source>
</reference>